<organism evidence="1 2">
    <name type="scientific">Legionella antarctica</name>
    <dbReference type="NCBI Taxonomy" id="2708020"/>
    <lineage>
        <taxon>Bacteria</taxon>
        <taxon>Pseudomonadati</taxon>
        <taxon>Pseudomonadota</taxon>
        <taxon>Gammaproteobacteria</taxon>
        <taxon>Legionellales</taxon>
        <taxon>Legionellaceae</taxon>
        <taxon>Legionella</taxon>
    </lineage>
</organism>
<protein>
    <submittedName>
        <fullName evidence="1">Uncharacterized protein</fullName>
    </submittedName>
</protein>
<dbReference type="KEGG" id="lant:TUM19329_19100"/>
<name>A0A6F8T525_9GAMM</name>
<proteinExistence type="predicted"/>
<dbReference type="EMBL" id="AP022839">
    <property type="protein sequence ID" value="BCA95549.1"/>
    <property type="molecule type" value="Genomic_DNA"/>
</dbReference>
<keyword evidence="2" id="KW-1185">Reference proteome</keyword>
<dbReference type="AlphaFoldDB" id="A0A6F8T525"/>
<evidence type="ECO:0000313" key="1">
    <source>
        <dbReference type="EMBL" id="BCA95549.1"/>
    </source>
</evidence>
<sequence>MDYDDYLKKKKKESPTSLNIGADEETGNYYCPVDKNHNVIREKRKVSAKPKTYLSSYCKTGMIL</sequence>
<reference evidence="1" key="1">
    <citation type="journal article" date="2020" name="Microbiol. Resour. Announc.">
        <title>Complete Genome Sequence of Novel Psychrotolerant Legionella Strain TUM19329, Isolated from Antarctic Lake Sediment.</title>
        <authorList>
            <person name="Shimada S."/>
            <person name="Nakai R."/>
            <person name="Aoki K."/>
            <person name="Shimoeda N."/>
            <person name="Ohno G."/>
            <person name="Miyazaki Y."/>
            <person name="Kudoh S."/>
            <person name="Imura S."/>
            <person name="Watanabe K."/>
            <person name="Ishii Y."/>
            <person name="Tateda K."/>
        </authorList>
    </citation>
    <scope>NUCLEOTIDE SEQUENCE [LARGE SCALE GENOMIC DNA]</scope>
    <source>
        <strain evidence="1">TUM19329</strain>
    </source>
</reference>
<dbReference type="Proteomes" id="UP000502894">
    <property type="component" value="Chromosome"/>
</dbReference>
<evidence type="ECO:0000313" key="2">
    <source>
        <dbReference type="Proteomes" id="UP000502894"/>
    </source>
</evidence>
<accession>A0A6F8T525</accession>
<gene>
    <name evidence="1" type="ORF">TUM19329_19100</name>
</gene>
<dbReference type="RefSeq" id="WP_173237126.1">
    <property type="nucleotide sequence ID" value="NZ_AP022839.1"/>
</dbReference>